<sequence length="191" mass="21845">MAELTTLAVSVLALLAERPMHPYEAYGVLMQRRADWLVKVRPGSLYHTVERLDRDGLVEATGTEREGGRPERTTYAITDDGYTALEQWVRKTLADPGREYPRFPVALAEAHNLPAQAVIELLTSYLQLIDSEIAVGEAATQQLRARPLQEAHWLEVDYLLALRRAERDWIANTIHRLQTKELPWPTPRRRP</sequence>
<keyword evidence="3" id="KW-1185">Reference proteome</keyword>
<feature type="domain" description="Transcription regulator PadR N-terminal" evidence="1">
    <location>
        <begin position="11"/>
        <end position="86"/>
    </location>
</feature>
<dbReference type="Gene3D" id="1.10.10.10">
    <property type="entry name" value="Winged helix-like DNA-binding domain superfamily/Winged helix DNA-binding domain"/>
    <property type="match status" value="1"/>
</dbReference>
<evidence type="ECO:0000313" key="3">
    <source>
        <dbReference type="Proteomes" id="UP000319263"/>
    </source>
</evidence>
<organism evidence="2 3">
    <name type="scientific">Microlunatus elymi</name>
    <dbReference type="NCBI Taxonomy" id="2596828"/>
    <lineage>
        <taxon>Bacteria</taxon>
        <taxon>Bacillati</taxon>
        <taxon>Actinomycetota</taxon>
        <taxon>Actinomycetes</taxon>
        <taxon>Propionibacteriales</taxon>
        <taxon>Propionibacteriaceae</taxon>
        <taxon>Microlunatus</taxon>
    </lineage>
</organism>
<dbReference type="AlphaFoldDB" id="A0A516Q2K5"/>
<proteinExistence type="predicted"/>
<evidence type="ECO:0000313" key="2">
    <source>
        <dbReference type="EMBL" id="QDP97665.1"/>
    </source>
</evidence>
<dbReference type="InterPro" id="IPR052509">
    <property type="entry name" value="Metal_resp_DNA-bind_regulator"/>
</dbReference>
<dbReference type="RefSeq" id="WP_143987622.1">
    <property type="nucleotide sequence ID" value="NZ_CP041692.1"/>
</dbReference>
<dbReference type="PANTHER" id="PTHR33169:SF27">
    <property type="entry name" value="TRANSCRIPTIONAL REGULATOR PADR FAMILY PROTEIN"/>
    <property type="match status" value="1"/>
</dbReference>
<evidence type="ECO:0000259" key="1">
    <source>
        <dbReference type="Pfam" id="PF03551"/>
    </source>
</evidence>
<gene>
    <name evidence="2" type="ORF">FOE78_18670</name>
</gene>
<dbReference type="Proteomes" id="UP000319263">
    <property type="component" value="Chromosome"/>
</dbReference>
<reference evidence="2 3" key="1">
    <citation type="submission" date="2019-07" db="EMBL/GenBank/DDBJ databases">
        <title>Microlunatus dokdonensis sp. nov. isolated from the rhizospheric soil of the wild plant Elymus tsukushiensis.</title>
        <authorList>
            <person name="Ghim S.-Y."/>
            <person name="Hwang Y.-J."/>
            <person name="Son J.-S."/>
            <person name="Shin J.-H."/>
        </authorList>
    </citation>
    <scope>NUCLEOTIDE SEQUENCE [LARGE SCALE GENOMIC DNA]</scope>
    <source>
        <strain evidence="2 3">KUDC0627</strain>
    </source>
</reference>
<dbReference type="OrthoDB" id="3186544at2"/>
<dbReference type="PANTHER" id="PTHR33169">
    <property type="entry name" value="PADR-FAMILY TRANSCRIPTIONAL REGULATOR"/>
    <property type="match status" value="1"/>
</dbReference>
<dbReference type="Pfam" id="PF03551">
    <property type="entry name" value="PadR"/>
    <property type="match status" value="1"/>
</dbReference>
<dbReference type="InterPro" id="IPR005149">
    <property type="entry name" value="Tscrpt_reg_PadR_N"/>
</dbReference>
<dbReference type="SUPFAM" id="SSF46785">
    <property type="entry name" value="Winged helix' DNA-binding domain"/>
    <property type="match status" value="1"/>
</dbReference>
<dbReference type="InterPro" id="IPR036388">
    <property type="entry name" value="WH-like_DNA-bd_sf"/>
</dbReference>
<protein>
    <submittedName>
        <fullName evidence="2">PadR family transcriptional regulator</fullName>
    </submittedName>
</protein>
<name>A0A516Q2K5_9ACTN</name>
<dbReference type="KEGG" id="mik:FOE78_18670"/>
<accession>A0A516Q2K5</accession>
<dbReference type="InterPro" id="IPR036390">
    <property type="entry name" value="WH_DNA-bd_sf"/>
</dbReference>
<dbReference type="EMBL" id="CP041692">
    <property type="protein sequence ID" value="QDP97665.1"/>
    <property type="molecule type" value="Genomic_DNA"/>
</dbReference>